<evidence type="ECO:0000259" key="3">
    <source>
        <dbReference type="PROSITE" id="PS50113"/>
    </source>
</evidence>
<name>A0ABP2H044_VIBOR</name>
<dbReference type="SUPFAM" id="SSF55073">
    <property type="entry name" value="Nucleotide cyclase"/>
    <property type="match status" value="1"/>
</dbReference>
<dbReference type="CDD" id="cd00130">
    <property type="entry name" value="PAS"/>
    <property type="match status" value="1"/>
</dbReference>
<dbReference type="RefSeq" id="WP_004411401.1">
    <property type="nucleotide sequence ID" value="NZ_ACZV01000004.1"/>
</dbReference>
<dbReference type="PANTHER" id="PTHR46663">
    <property type="entry name" value="DIGUANYLATE CYCLASE DGCT-RELATED"/>
    <property type="match status" value="1"/>
</dbReference>
<dbReference type="InterPro" id="IPR000160">
    <property type="entry name" value="GGDEF_dom"/>
</dbReference>
<gene>
    <name evidence="5" type="ORF">VIA_000889</name>
</gene>
<proteinExistence type="predicted"/>
<dbReference type="Pfam" id="PF13426">
    <property type="entry name" value="PAS_9"/>
    <property type="match status" value="1"/>
</dbReference>
<dbReference type="CDD" id="cd01949">
    <property type="entry name" value="GGDEF"/>
    <property type="match status" value="1"/>
</dbReference>
<feature type="transmembrane region" description="Helical" evidence="1">
    <location>
        <begin position="18"/>
        <end position="41"/>
    </location>
</feature>
<sequence>MLYYSYNKVNRIKIIYKFLVVGFIIIFMLEAILMIVFRWFPFVQNSIWLPVIDAATLAILSTPLFYLFAVKGFVKEIDDGNYRLSQLKKAIDYHSIVSITDESGVLVDVNEKFSHISGYAKEELLGNDHRLVNSGCHENNFWYEFYSCLKKGQVWCGEIKNRKKNGSYYWVSSTVVPFFDSQGNLENYISVRTDITDIKLAKEKLKLDNIELQYKAYTDSISGIANRLGVDEYLYRVLNQSESKAVLLLDIDKFKLINDTQGHLIGDELIKWVAINIERSVRKDMDFVGRYGGDEFIIILSRVDKYTSVKVAENIREKISSTCVPDSVSPAISSVTCSIGVVSFFGLSDRNTVVSTADAALYQAKRDGRNCVRSKSLNG</sequence>
<dbReference type="InterPro" id="IPR000014">
    <property type="entry name" value="PAS"/>
</dbReference>
<accession>A0ABP2H044</accession>
<keyword evidence="1" id="KW-0472">Membrane</keyword>
<reference evidence="5 6" key="1">
    <citation type="submission" date="2009-10" db="EMBL/GenBank/DDBJ databases">
        <authorList>
            <consortium name="Los Alamos National Laboratory (LANL)"/>
            <consortium name="National Microbial Pathogen Data Resource (NMPDR)"/>
            <person name="Munk A.C."/>
            <person name="Chertkov O."/>
            <person name="Tapia R."/>
            <person name="Green L."/>
            <person name="Rogers Y."/>
            <person name="Detter J.C."/>
            <person name="Bruce D."/>
            <person name="Brettin T.S."/>
            <person name="Colwell R.R."/>
            <person name="Huq A."/>
            <person name="Grim C.J."/>
            <person name="Hasan N.A."/>
            <person name="Bartels D."/>
            <person name="Vonstein V."/>
        </authorList>
    </citation>
    <scope>NUCLEOTIDE SEQUENCE [LARGE SCALE GENOMIC DNA]</scope>
    <source>
        <strain evidence="5 6">CIP 102891</strain>
    </source>
</reference>
<dbReference type="EMBL" id="ACZV01000004">
    <property type="protein sequence ID" value="EEX93732.1"/>
    <property type="molecule type" value="Genomic_DNA"/>
</dbReference>
<dbReference type="PROSITE" id="PS50112">
    <property type="entry name" value="PAS"/>
    <property type="match status" value="1"/>
</dbReference>
<evidence type="ECO:0000259" key="4">
    <source>
        <dbReference type="PROSITE" id="PS50887"/>
    </source>
</evidence>
<feature type="domain" description="PAS" evidence="2">
    <location>
        <begin position="83"/>
        <end position="127"/>
    </location>
</feature>
<dbReference type="SMART" id="SM00086">
    <property type="entry name" value="PAC"/>
    <property type="match status" value="1"/>
</dbReference>
<keyword evidence="1" id="KW-0812">Transmembrane</keyword>
<dbReference type="Gene3D" id="3.30.450.20">
    <property type="entry name" value="PAS domain"/>
    <property type="match status" value="1"/>
</dbReference>
<dbReference type="SUPFAM" id="SSF55785">
    <property type="entry name" value="PYP-like sensor domain (PAS domain)"/>
    <property type="match status" value="1"/>
</dbReference>
<dbReference type="PROSITE" id="PS50887">
    <property type="entry name" value="GGDEF"/>
    <property type="match status" value="1"/>
</dbReference>
<dbReference type="InterPro" id="IPR029787">
    <property type="entry name" value="Nucleotide_cyclase"/>
</dbReference>
<keyword evidence="6" id="KW-1185">Reference proteome</keyword>
<evidence type="ECO:0000259" key="2">
    <source>
        <dbReference type="PROSITE" id="PS50112"/>
    </source>
</evidence>
<dbReference type="PANTHER" id="PTHR46663:SF3">
    <property type="entry name" value="SLL0267 PROTEIN"/>
    <property type="match status" value="1"/>
</dbReference>
<dbReference type="NCBIfam" id="TIGR00229">
    <property type="entry name" value="sensory_box"/>
    <property type="match status" value="1"/>
</dbReference>
<dbReference type="InterPro" id="IPR052163">
    <property type="entry name" value="DGC-Regulatory_Protein"/>
</dbReference>
<dbReference type="Gene3D" id="3.30.70.270">
    <property type="match status" value="1"/>
</dbReference>
<comment type="caution">
    <text evidence="5">The sequence shown here is derived from an EMBL/GenBank/DDBJ whole genome shotgun (WGS) entry which is preliminary data.</text>
</comment>
<dbReference type="Pfam" id="PF00990">
    <property type="entry name" value="GGDEF"/>
    <property type="match status" value="1"/>
</dbReference>
<evidence type="ECO:0000313" key="6">
    <source>
        <dbReference type="Proteomes" id="UP000003515"/>
    </source>
</evidence>
<feature type="domain" description="GGDEF" evidence="4">
    <location>
        <begin position="242"/>
        <end position="377"/>
    </location>
</feature>
<dbReference type="InterPro" id="IPR000700">
    <property type="entry name" value="PAS-assoc_C"/>
</dbReference>
<dbReference type="InterPro" id="IPR035965">
    <property type="entry name" value="PAS-like_dom_sf"/>
</dbReference>
<dbReference type="NCBIfam" id="TIGR00254">
    <property type="entry name" value="GGDEF"/>
    <property type="match status" value="1"/>
</dbReference>
<dbReference type="SMART" id="SM00267">
    <property type="entry name" value="GGDEF"/>
    <property type="match status" value="1"/>
</dbReference>
<evidence type="ECO:0000313" key="5">
    <source>
        <dbReference type="EMBL" id="EEX93732.1"/>
    </source>
</evidence>
<organism evidence="5 6">
    <name type="scientific">Vibrio orientalis CIP 102891 = ATCC 33934</name>
    <dbReference type="NCBI Taxonomy" id="675816"/>
    <lineage>
        <taxon>Bacteria</taxon>
        <taxon>Pseudomonadati</taxon>
        <taxon>Pseudomonadota</taxon>
        <taxon>Gammaproteobacteria</taxon>
        <taxon>Vibrionales</taxon>
        <taxon>Vibrionaceae</taxon>
        <taxon>Vibrio</taxon>
        <taxon>Vibrio oreintalis group</taxon>
    </lineage>
</organism>
<protein>
    <submittedName>
        <fullName evidence="5">Uncharacterized protein</fullName>
    </submittedName>
</protein>
<feature type="transmembrane region" description="Helical" evidence="1">
    <location>
        <begin position="47"/>
        <end position="68"/>
    </location>
</feature>
<feature type="domain" description="PAC" evidence="3">
    <location>
        <begin position="155"/>
        <end position="207"/>
    </location>
</feature>
<dbReference type="PROSITE" id="PS50113">
    <property type="entry name" value="PAC"/>
    <property type="match status" value="1"/>
</dbReference>
<dbReference type="InterPro" id="IPR043128">
    <property type="entry name" value="Rev_trsase/Diguanyl_cyclase"/>
</dbReference>
<dbReference type="Proteomes" id="UP000003515">
    <property type="component" value="Unassembled WGS sequence"/>
</dbReference>
<evidence type="ECO:0000256" key="1">
    <source>
        <dbReference type="SAM" id="Phobius"/>
    </source>
</evidence>
<dbReference type="InterPro" id="IPR001610">
    <property type="entry name" value="PAC"/>
</dbReference>
<keyword evidence="1" id="KW-1133">Transmembrane helix</keyword>